<name>A0ABU0XPT5_9MICO</name>
<dbReference type="InterPro" id="IPR036264">
    <property type="entry name" value="Bact_exopeptidase_dim_dom"/>
</dbReference>
<dbReference type="Proteomes" id="UP001230289">
    <property type="component" value="Unassembled WGS sequence"/>
</dbReference>
<feature type="domain" description="Peptidase M20 dimerisation" evidence="3">
    <location>
        <begin position="185"/>
        <end position="279"/>
    </location>
</feature>
<keyword evidence="2" id="KW-0378">Hydrolase</keyword>
<dbReference type="Gene3D" id="3.30.70.360">
    <property type="match status" value="1"/>
</dbReference>
<sequence>MTVQDPRLADLVRLAEERVDAVTADAIALMRIESPSADHAAVAVSADAVAAYLADVLGAEPERITIDGVSHVRLRFGSGPTRVVLLAHHDTVWPHGTLDRLPARVVDGALRGPGSVDMKTGLVLGVHALRILREHGVDLDGTTLLVTGDEELGSPSSRALIEETARGAAAALVLEAGGDAGEVKTERKGTAMYRLTVRGRASHAGLAPDAGINATVGLAQAVLAVAALHASEPGLSVVPTVISGGTTTNTVPAEAHVDVDARASTVAAQLRCDAAIRAIAIDLPGAELLVEGGPNRAPLEAAASAGLFARAQRLAAAHGMDELRPIAVGGGSDGNFTAGIGVPTLDGLGAWGGGAHAEDEHAVVAGLGPRLALLTALVADLLGEEGPR</sequence>
<dbReference type="InterPro" id="IPR002933">
    <property type="entry name" value="Peptidase_M20"/>
</dbReference>
<gene>
    <name evidence="4" type="ORF">RBR11_17835</name>
</gene>
<dbReference type="SUPFAM" id="SSF53187">
    <property type="entry name" value="Zn-dependent exopeptidases"/>
    <property type="match status" value="1"/>
</dbReference>
<dbReference type="PIRSF" id="PIRSF037238">
    <property type="entry name" value="Carboxypeptidase_G2"/>
    <property type="match status" value="1"/>
</dbReference>
<dbReference type="RefSeq" id="WP_308490732.1">
    <property type="nucleotide sequence ID" value="NZ_JAVFCB010000015.1"/>
</dbReference>
<accession>A0ABU0XPT5</accession>
<evidence type="ECO:0000256" key="1">
    <source>
        <dbReference type="ARBA" id="ARBA00022723"/>
    </source>
</evidence>
<evidence type="ECO:0000259" key="3">
    <source>
        <dbReference type="Pfam" id="PF07687"/>
    </source>
</evidence>
<proteinExistence type="predicted"/>
<dbReference type="PANTHER" id="PTHR43808">
    <property type="entry name" value="ACETYLORNITHINE DEACETYLASE"/>
    <property type="match status" value="1"/>
</dbReference>
<dbReference type="SUPFAM" id="SSF55031">
    <property type="entry name" value="Bacterial exopeptidase dimerisation domain"/>
    <property type="match status" value="1"/>
</dbReference>
<protein>
    <submittedName>
        <fullName evidence="4">M20/M25/M40 family metallo-hydrolase</fullName>
    </submittedName>
</protein>
<evidence type="ECO:0000313" key="4">
    <source>
        <dbReference type="EMBL" id="MDQ4215780.1"/>
    </source>
</evidence>
<evidence type="ECO:0000313" key="5">
    <source>
        <dbReference type="Proteomes" id="UP001230289"/>
    </source>
</evidence>
<keyword evidence="5" id="KW-1185">Reference proteome</keyword>
<dbReference type="InterPro" id="IPR050072">
    <property type="entry name" value="Peptidase_M20A"/>
</dbReference>
<evidence type="ECO:0000256" key="2">
    <source>
        <dbReference type="ARBA" id="ARBA00022801"/>
    </source>
</evidence>
<dbReference type="Gene3D" id="3.40.630.10">
    <property type="entry name" value="Zn peptidases"/>
    <property type="match status" value="1"/>
</dbReference>
<dbReference type="EMBL" id="JAVFCB010000015">
    <property type="protein sequence ID" value="MDQ4215780.1"/>
    <property type="molecule type" value="Genomic_DNA"/>
</dbReference>
<dbReference type="InterPro" id="IPR017150">
    <property type="entry name" value="Pept_M20_glutamate_carboxypep"/>
</dbReference>
<organism evidence="4 5">
    <name type="scientific">Microbacterium capsulatum</name>
    <dbReference type="NCBI Taxonomy" id="3041921"/>
    <lineage>
        <taxon>Bacteria</taxon>
        <taxon>Bacillati</taxon>
        <taxon>Actinomycetota</taxon>
        <taxon>Actinomycetes</taxon>
        <taxon>Micrococcales</taxon>
        <taxon>Microbacteriaceae</taxon>
        <taxon>Microbacterium</taxon>
    </lineage>
</organism>
<keyword evidence="1" id="KW-0479">Metal-binding</keyword>
<comment type="caution">
    <text evidence="4">The sequence shown here is derived from an EMBL/GenBank/DDBJ whole genome shotgun (WGS) entry which is preliminary data.</text>
</comment>
<dbReference type="Pfam" id="PF07687">
    <property type="entry name" value="M20_dimer"/>
    <property type="match status" value="1"/>
</dbReference>
<dbReference type="InterPro" id="IPR011650">
    <property type="entry name" value="Peptidase_M20_dimer"/>
</dbReference>
<dbReference type="PANTHER" id="PTHR43808:SF9">
    <property type="entry name" value="BLL0789 PROTEIN"/>
    <property type="match status" value="1"/>
</dbReference>
<dbReference type="Pfam" id="PF01546">
    <property type="entry name" value="Peptidase_M20"/>
    <property type="match status" value="1"/>
</dbReference>
<reference evidence="4 5" key="1">
    <citation type="submission" date="2023-08" db="EMBL/GenBank/DDBJ databases">
        <title>Microbacterium sp. nov., isolated from a waste landfill.</title>
        <authorList>
            <person name="Wen W."/>
        </authorList>
    </citation>
    <scope>NUCLEOTIDE SEQUENCE [LARGE SCALE GENOMIC DNA]</scope>
    <source>
        <strain evidence="4 5">ASV81</strain>
    </source>
</reference>